<dbReference type="InterPro" id="IPR032710">
    <property type="entry name" value="NTF2-like_dom_sf"/>
</dbReference>
<dbReference type="GeneID" id="94292540"/>
<feature type="compositionally biased region" description="Low complexity" evidence="2">
    <location>
        <begin position="161"/>
        <end position="208"/>
    </location>
</feature>
<dbReference type="Gene3D" id="3.30.70.330">
    <property type="match status" value="1"/>
</dbReference>
<feature type="compositionally biased region" description="Basic and acidic residues" evidence="2">
    <location>
        <begin position="236"/>
        <end position="260"/>
    </location>
</feature>
<evidence type="ECO:0000256" key="1">
    <source>
        <dbReference type="ARBA" id="ARBA00022884"/>
    </source>
</evidence>
<dbReference type="GO" id="GO:0005829">
    <property type="term" value="C:cytosol"/>
    <property type="evidence" value="ECO:0007669"/>
    <property type="project" value="TreeGrafter"/>
</dbReference>
<dbReference type="PANTHER" id="PTHR10693:SF87">
    <property type="entry name" value="RRM DOMAIN-CONTAINING PROTEIN"/>
    <property type="match status" value="1"/>
</dbReference>
<keyword evidence="5" id="KW-1185">Reference proteome</keyword>
<proteinExistence type="predicted"/>
<evidence type="ECO:0000256" key="2">
    <source>
        <dbReference type="SAM" id="MobiDB-lite"/>
    </source>
</evidence>
<dbReference type="PROSITE" id="PS50177">
    <property type="entry name" value="NTF2_DOMAIN"/>
    <property type="match status" value="1"/>
</dbReference>
<dbReference type="EMBL" id="JAFJZO010000018">
    <property type="protein sequence ID" value="KAG5507565.1"/>
    <property type="molecule type" value="Genomic_DNA"/>
</dbReference>
<dbReference type="InterPro" id="IPR002075">
    <property type="entry name" value="NTF2_dom"/>
</dbReference>
<dbReference type="OrthoDB" id="267764at2759"/>
<gene>
    <name evidence="4" type="ORF">JKF63_06514</name>
</gene>
<evidence type="ECO:0000313" key="4">
    <source>
        <dbReference type="EMBL" id="KAG5507565.1"/>
    </source>
</evidence>
<feature type="domain" description="NTF2" evidence="3">
    <location>
        <begin position="13"/>
        <end position="125"/>
    </location>
</feature>
<feature type="compositionally biased region" description="Low complexity" evidence="2">
    <location>
        <begin position="144"/>
        <end position="154"/>
    </location>
</feature>
<dbReference type="InterPro" id="IPR012677">
    <property type="entry name" value="Nucleotide-bd_a/b_plait_sf"/>
</dbReference>
<dbReference type="GO" id="GO:0003729">
    <property type="term" value="F:mRNA binding"/>
    <property type="evidence" value="ECO:0007669"/>
    <property type="project" value="TreeGrafter"/>
</dbReference>
<dbReference type="GO" id="GO:1990904">
    <property type="term" value="C:ribonucleoprotein complex"/>
    <property type="evidence" value="ECO:0007669"/>
    <property type="project" value="TreeGrafter"/>
</dbReference>
<evidence type="ECO:0000259" key="3">
    <source>
        <dbReference type="PROSITE" id="PS50177"/>
    </source>
</evidence>
<name>A0A836IXK1_9TRYP</name>
<dbReference type="SUPFAM" id="SSF54427">
    <property type="entry name" value="NTF2-like"/>
    <property type="match status" value="1"/>
</dbReference>
<keyword evidence="1" id="KW-0694">RNA-binding</keyword>
<organism evidence="4 5">
    <name type="scientific">Porcisia hertigi</name>
    <dbReference type="NCBI Taxonomy" id="2761500"/>
    <lineage>
        <taxon>Eukaryota</taxon>
        <taxon>Discoba</taxon>
        <taxon>Euglenozoa</taxon>
        <taxon>Kinetoplastea</taxon>
        <taxon>Metakinetoplastina</taxon>
        <taxon>Trypanosomatida</taxon>
        <taxon>Trypanosomatidae</taxon>
        <taxon>Leishmaniinae</taxon>
        <taxon>Porcisia</taxon>
    </lineage>
</organism>
<feature type="region of interest" description="Disordered" evidence="2">
    <location>
        <begin position="129"/>
        <end position="208"/>
    </location>
</feature>
<dbReference type="Pfam" id="PF02136">
    <property type="entry name" value="NTF2"/>
    <property type="match status" value="1"/>
</dbReference>
<dbReference type="InterPro" id="IPR039539">
    <property type="entry name" value="Ras_GTPase_bind_prot"/>
</dbReference>
<sequence>MAITTSDTRLQSIGASFAVQYYTALVKNPEALASLYTPSAHVVHRLKKANGTAEISSLLTFFTTEGLSGVKLEDVVSAPTTSGSVKVTVKGEFVGATKTQSFTQEVILRELEKNTYGITSDQLSCFTAQPTAGGAEAPEEKAAAENTTAAAVPVVEERPAKSPAAVAKSADSQDPAAAAPSDAPTADTAAATSAPTETAAEPVPATPKKPASFAEALRLKKVGGGPVSVSASVRAPADKVKSAEDKKAKKVSSEVKKDTKAATPSAATAKSRVVKKLPSASTPVLYDIILKDLAESITEEEVRAVVEPVAGVKLVSLVKRETRRLSKEAASKTITFAFVQLKRPSNASATYVKDVLAKLTELKKEMRFEEVQEKKPLSPGLRNLRVAGAAVSKRTAKA</sequence>
<dbReference type="PANTHER" id="PTHR10693">
    <property type="entry name" value="RAS GTPASE-ACTIVATING PROTEIN-BINDING PROTEIN"/>
    <property type="match status" value="1"/>
</dbReference>
<feature type="region of interest" description="Disordered" evidence="2">
    <location>
        <begin position="225"/>
        <end position="266"/>
    </location>
</feature>
<dbReference type="InterPro" id="IPR018222">
    <property type="entry name" value="Nuclear_transport_factor_2_euk"/>
</dbReference>
<protein>
    <recommendedName>
        <fullName evidence="3">NTF2 domain-containing protein</fullName>
    </recommendedName>
</protein>
<dbReference type="Gene3D" id="3.10.450.50">
    <property type="match status" value="1"/>
</dbReference>
<dbReference type="KEGG" id="phet:94292540"/>
<reference evidence="4 5" key="1">
    <citation type="submission" date="2021-02" db="EMBL/GenBank/DDBJ databases">
        <title>Porcisia hertigi Genome sequencing and assembly.</title>
        <authorList>
            <person name="Almutairi H."/>
            <person name="Gatherer D."/>
        </authorList>
    </citation>
    <scope>NUCLEOTIDE SEQUENCE [LARGE SCALE GENOMIC DNA]</scope>
    <source>
        <strain evidence="4 5">C119</strain>
    </source>
</reference>
<evidence type="ECO:0000313" key="5">
    <source>
        <dbReference type="Proteomes" id="UP000674318"/>
    </source>
</evidence>
<dbReference type="AlphaFoldDB" id="A0A836IXK1"/>
<comment type="caution">
    <text evidence="4">The sequence shown here is derived from an EMBL/GenBank/DDBJ whole genome shotgun (WGS) entry which is preliminary data.</text>
</comment>
<dbReference type="RefSeq" id="XP_067757880.1">
    <property type="nucleotide sequence ID" value="XM_067902463.1"/>
</dbReference>
<dbReference type="Proteomes" id="UP000674318">
    <property type="component" value="Unassembled WGS sequence"/>
</dbReference>
<accession>A0A836IXK1</accession>